<proteinExistence type="predicted"/>
<evidence type="ECO:0000313" key="2">
    <source>
        <dbReference type="Proteomes" id="UP000831536"/>
    </source>
</evidence>
<evidence type="ECO:0000313" key="1">
    <source>
        <dbReference type="EMBL" id="UPW35970.1"/>
    </source>
</evidence>
<sequence length="118" mass="13010">MRQLNKSQLKALGRKIDQALELAATGNGDKMNGHGSTCYIVNKSGWSVLRVSYHNARFVVYGQGSERVTGAVLSAWAEWKGISRSVIKMLDSHHGFHPNLSIAHNDALRTLSAIEKYS</sequence>
<name>A0AAE9HGM1_9CAUD</name>
<gene>
    <name evidence="1" type="ORF">EM_185</name>
</gene>
<organism evidence="1 2">
    <name type="scientific">Pseudomonas phage EM</name>
    <dbReference type="NCBI Taxonomy" id="2936914"/>
    <lineage>
        <taxon>Viruses</taxon>
        <taxon>Duplodnaviria</taxon>
        <taxon>Heunggongvirae</taxon>
        <taxon>Uroviricota</taxon>
        <taxon>Caudoviricetes</taxon>
        <taxon>Vandenendeviridae</taxon>
        <taxon>Skurskavirinae</taxon>
        <taxon>Baldwinvirus</taxon>
        <taxon>Baldwinvirus EM</taxon>
    </lineage>
</organism>
<dbReference type="Proteomes" id="UP000831536">
    <property type="component" value="Segment"/>
</dbReference>
<reference evidence="1" key="1">
    <citation type="journal article" date="2022" name="J. Appl. Microbiol.">
        <title>Bacteriophage-Antibiotic Combinations Against Multidrug-Resistant Pseudomonas aeruginosa.</title>
        <authorList>
            <person name="Holger D."/>
            <person name="Lev K.L."/>
            <person name="Kebriaei R."/>
            <person name="Morrisette T."/>
            <person name="Shah R."/>
            <person name="Alexander J."/>
            <person name="Lehman S.M."/>
            <person name="Rybak M.J."/>
        </authorList>
    </citation>
    <scope>NUCLEOTIDE SEQUENCE</scope>
</reference>
<keyword evidence="2" id="KW-1185">Reference proteome</keyword>
<protein>
    <submittedName>
        <fullName evidence="1">Uncharacterized protein</fullName>
    </submittedName>
</protein>
<dbReference type="EMBL" id="ON169972">
    <property type="protein sequence ID" value="UPW35970.1"/>
    <property type="molecule type" value="Genomic_DNA"/>
</dbReference>
<accession>A0AAE9HGM1</accession>